<sequence length="309" mass="33842">MTTRVIAIGNQKGGVGKTTNSLNICYSLANTYGKKTLLIDFDPQGSASLNLGLDIIDSDLYTINKVLEPYVVRQERQLSWDDIAPAIVTPTFSSVKQNGMEWVPYDAPFGFDVIPSALNLSVVEMEMSIIGGKYFRGIIKSSYMLDVVNLIKEHMDYDYIVIDTPPSLGPLSVNGMAAAKDGILISTNMDIMALRGIGPFIESAKQAAGTEEDHRGIIGIILSLYSDRRVVDRSIDDWIKKFLPIPTFSSHIPDSADAKKANVNNRLFAQVSKKAKTAYDDLTKEIMTIVEDPNAVIGNAKEAAQNGEE</sequence>
<accession>A0A7X2TFA4</accession>
<protein>
    <submittedName>
        <fullName evidence="2">AAA family ATPase</fullName>
    </submittedName>
</protein>
<dbReference type="PANTHER" id="PTHR13696">
    <property type="entry name" value="P-LOOP CONTAINING NUCLEOSIDE TRIPHOSPHATE HYDROLASE"/>
    <property type="match status" value="1"/>
</dbReference>
<dbReference type="Proteomes" id="UP000461880">
    <property type="component" value="Unassembled WGS sequence"/>
</dbReference>
<evidence type="ECO:0000313" key="2">
    <source>
        <dbReference type="EMBL" id="MSS58427.1"/>
    </source>
</evidence>
<feature type="domain" description="AAA" evidence="1">
    <location>
        <begin position="4"/>
        <end position="207"/>
    </location>
</feature>
<dbReference type="Pfam" id="PF13614">
    <property type="entry name" value="AAA_31"/>
    <property type="match status" value="1"/>
</dbReference>
<keyword evidence="3" id="KW-1185">Reference proteome</keyword>
<name>A0A7X2TFA4_9FIRM</name>
<dbReference type="PANTHER" id="PTHR13696:SF99">
    <property type="entry name" value="COBYRINIC ACID AC-DIAMIDE SYNTHASE"/>
    <property type="match status" value="1"/>
</dbReference>
<proteinExistence type="predicted"/>
<dbReference type="SUPFAM" id="SSF52540">
    <property type="entry name" value="P-loop containing nucleoside triphosphate hydrolases"/>
    <property type="match status" value="1"/>
</dbReference>
<organism evidence="2 3">
    <name type="scientific">Stecheria intestinalis</name>
    <dbReference type="NCBI Taxonomy" id="2606630"/>
    <lineage>
        <taxon>Bacteria</taxon>
        <taxon>Bacillati</taxon>
        <taxon>Bacillota</taxon>
        <taxon>Erysipelotrichia</taxon>
        <taxon>Erysipelotrichales</taxon>
        <taxon>Erysipelotrichaceae</taxon>
        <taxon>Stecheria</taxon>
    </lineage>
</organism>
<dbReference type="AlphaFoldDB" id="A0A7X2TFA4"/>
<dbReference type="CDD" id="cd02042">
    <property type="entry name" value="ParAB_family"/>
    <property type="match status" value="1"/>
</dbReference>
<dbReference type="Gene3D" id="3.40.50.300">
    <property type="entry name" value="P-loop containing nucleotide triphosphate hydrolases"/>
    <property type="match status" value="1"/>
</dbReference>
<dbReference type="EMBL" id="VUMN01000011">
    <property type="protein sequence ID" value="MSS58427.1"/>
    <property type="molecule type" value="Genomic_DNA"/>
</dbReference>
<dbReference type="InterPro" id="IPR025669">
    <property type="entry name" value="AAA_dom"/>
</dbReference>
<gene>
    <name evidence="2" type="ORF">FYJ51_05865</name>
</gene>
<dbReference type="InterPro" id="IPR050678">
    <property type="entry name" value="DNA_Partitioning_ATPase"/>
</dbReference>
<comment type="caution">
    <text evidence="2">The sequence shown here is derived from an EMBL/GenBank/DDBJ whole genome shotgun (WGS) entry which is preliminary data.</text>
</comment>
<dbReference type="InterPro" id="IPR027417">
    <property type="entry name" value="P-loop_NTPase"/>
</dbReference>
<reference evidence="2 3" key="1">
    <citation type="submission" date="2019-08" db="EMBL/GenBank/DDBJ databases">
        <title>In-depth cultivation of the pig gut microbiome towards novel bacterial diversity and tailored functional studies.</title>
        <authorList>
            <person name="Wylensek D."/>
            <person name="Hitch T.C.A."/>
            <person name="Clavel T."/>
        </authorList>
    </citation>
    <scope>NUCLEOTIDE SEQUENCE [LARGE SCALE GENOMIC DNA]</scope>
    <source>
        <strain evidence="2 3">Oil+RF-744-GAM-WT-6</strain>
    </source>
</reference>
<dbReference type="RefSeq" id="WP_154504193.1">
    <property type="nucleotide sequence ID" value="NZ_VUMN01000011.1"/>
</dbReference>
<evidence type="ECO:0000313" key="3">
    <source>
        <dbReference type="Proteomes" id="UP000461880"/>
    </source>
</evidence>
<evidence type="ECO:0000259" key="1">
    <source>
        <dbReference type="Pfam" id="PF13614"/>
    </source>
</evidence>